<dbReference type="GO" id="GO:0016020">
    <property type="term" value="C:membrane"/>
    <property type="evidence" value="ECO:0007669"/>
    <property type="project" value="InterPro"/>
</dbReference>
<feature type="transmembrane region" description="Helical" evidence="1">
    <location>
        <begin position="234"/>
        <end position="252"/>
    </location>
</feature>
<keyword evidence="1" id="KW-0812">Transmembrane</keyword>
<feature type="transmembrane region" description="Helical" evidence="1">
    <location>
        <begin position="32"/>
        <end position="51"/>
    </location>
</feature>
<evidence type="ECO:0000256" key="1">
    <source>
        <dbReference type="SAM" id="Phobius"/>
    </source>
</evidence>
<keyword evidence="1" id="KW-1133">Transmembrane helix</keyword>
<dbReference type="InterPro" id="IPR037185">
    <property type="entry name" value="EmrE-like"/>
</dbReference>
<reference evidence="3 4" key="1">
    <citation type="submission" date="2017-10" db="EMBL/GenBank/DDBJ databases">
        <title>Draft genome of Longibacter Salinarum.</title>
        <authorList>
            <person name="Goh K.M."/>
            <person name="Shamsir M.S."/>
            <person name="Lim S.W."/>
        </authorList>
    </citation>
    <scope>NUCLEOTIDE SEQUENCE [LARGE SCALE GENOMIC DNA]</scope>
    <source>
        <strain evidence="3 4">KCTC 52045</strain>
    </source>
</reference>
<dbReference type="SUPFAM" id="SSF103481">
    <property type="entry name" value="Multidrug resistance efflux transporter EmrE"/>
    <property type="match status" value="1"/>
</dbReference>
<feature type="transmembrane region" description="Helical" evidence="1">
    <location>
        <begin position="201"/>
        <end position="222"/>
    </location>
</feature>
<dbReference type="Proteomes" id="UP000220102">
    <property type="component" value="Unassembled WGS sequence"/>
</dbReference>
<dbReference type="EMBL" id="PDEQ01000001">
    <property type="protein sequence ID" value="PEN15313.1"/>
    <property type="molecule type" value="Genomic_DNA"/>
</dbReference>
<keyword evidence="1" id="KW-0472">Membrane</keyword>
<sequence>MLYLSLAVLCSVSIGMIFKVAGQRQLDRTALLTINYAAAVGVAGVLIAIGGRGASDGLTLSGPLLLLGIGTGALLIFGFFMLMVATDVAGMGLSIGVMRVSVVLPFLASWLIWAEEPSVMQLIGMGCAAVAFFLIAQTPDGSADAIDEPIRNSEPVHEGVPATAGAYVTTAASEGEGAPEESDVFVEEERGLDVPEPNAKVLGTLFILFLSGGAVDITMKTFQEGFGADNSRFMFLLLAFGISFLIGLVYVVQKGIRTGVWPDRQTWVWGIGLGIINYGSLEFLLRALEQLPGTVVFPINNISIVVLAALLGVAFWRERLTKTNIWGLALAVVGLVLLSNAELLTRVQSLFGIGPA</sequence>
<feature type="transmembrane region" description="Helical" evidence="1">
    <location>
        <begin position="323"/>
        <end position="341"/>
    </location>
</feature>
<evidence type="ECO:0000313" key="4">
    <source>
        <dbReference type="Proteomes" id="UP000220102"/>
    </source>
</evidence>
<name>A0A2A8D3D6_9BACT</name>
<dbReference type="InterPro" id="IPR000620">
    <property type="entry name" value="EamA_dom"/>
</dbReference>
<feature type="transmembrane region" description="Helical" evidence="1">
    <location>
        <begin position="63"/>
        <end position="85"/>
    </location>
</feature>
<evidence type="ECO:0000259" key="2">
    <source>
        <dbReference type="Pfam" id="PF00892"/>
    </source>
</evidence>
<dbReference type="OrthoDB" id="1524053at2"/>
<keyword evidence="4" id="KW-1185">Reference proteome</keyword>
<feature type="transmembrane region" description="Helical" evidence="1">
    <location>
        <begin position="267"/>
        <end position="285"/>
    </location>
</feature>
<protein>
    <recommendedName>
        <fullName evidence="2">EamA domain-containing protein</fullName>
    </recommendedName>
</protein>
<dbReference type="Gene3D" id="1.10.3730.20">
    <property type="match status" value="1"/>
</dbReference>
<dbReference type="Pfam" id="PF00892">
    <property type="entry name" value="EamA"/>
    <property type="match status" value="1"/>
</dbReference>
<feature type="transmembrane region" description="Helical" evidence="1">
    <location>
        <begin position="91"/>
        <end position="112"/>
    </location>
</feature>
<feature type="transmembrane region" description="Helical" evidence="1">
    <location>
        <begin position="119"/>
        <end position="136"/>
    </location>
</feature>
<feature type="transmembrane region" description="Helical" evidence="1">
    <location>
        <begin position="297"/>
        <end position="317"/>
    </location>
</feature>
<accession>A0A2A8D3D6</accession>
<organism evidence="3 4">
    <name type="scientific">Longibacter salinarum</name>
    <dbReference type="NCBI Taxonomy" id="1850348"/>
    <lineage>
        <taxon>Bacteria</taxon>
        <taxon>Pseudomonadati</taxon>
        <taxon>Rhodothermota</taxon>
        <taxon>Rhodothermia</taxon>
        <taxon>Rhodothermales</taxon>
        <taxon>Salisaetaceae</taxon>
        <taxon>Longibacter</taxon>
    </lineage>
</organism>
<comment type="caution">
    <text evidence="3">The sequence shown here is derived from an EMBL/GenBank/DDBJ whole genome shotgun (WGS) entry which is preliminary data.</text>
</comment>
<gene>
    <name evidence="3" type="ORF">CRI94_03275</name>
</gene>
<proteinExistence type="predicted"/>
<dbReference type="AlphaFoldDB" id="A0A2A8D3D6"/>
<feature type="domain" description="EamA" evidence="2">
    <location>
        <begin position="206"/>
        <end position="339"/>
    </location>
</feature>
<dbReference type="RefSeq" id="WP_098074212.1">
    <property type="nucleotide sequence ID" value="NZ_PDEQ01000001.1"/>
</dbReference>
<evidence type="ECO:0000313" key="3">
    <source>
        <dbReference type="EMBL" id="PEN15313.1"/>
    </source>
</evidence>